<organism evidence="1 2">
    <name type="scientific">Faecalitalea cylindroides ATCC 27803</name>
    <dbReference type="NCBI Taxonomy" id="649755"/>
    <lineage>
        <taxon>Bacteria</taxon>
        <taxon>Bacillati</taxon>
        <taxon>Bacillota</taxon>
        <taxon>Erysipelotrichia</taxon>
        <taxon>Erysipelotrichales</taxon>
        <taxon>Erysipelotrichaceae</taxon>
        <taxon>Faecalitalea</taxon>
    </lineage>
</organism>
<accession>U2PQA3</accession>
<dbReference type="Proteomes" id="UP000016658">
    <property type="component" value="Unassembled WGS sequence"/>
</dbReference>
<sequence>MLVALNDGYFKTTGTDFDHILPPISRFGGKRKTIKERVAEKLNAFYEKYFDIF</sequence>
<protein>
    <submittedName>
        <fullName evidence="1">Uncharacterized protein</fullName>
    </submittedName>
</protein>
<reference evidence="1 2" key="1">
    <citation type="submission" date="2013-06" db="EMBL/GenBank/DDBJ databases">
        <authorList>
            <person name="Weinstock G."/>
            <person name="Sodergren E."/>
            <person name="Lobos E.A."/>
            <person name="Fulton L."/>
            <person name="Fulton R."/>
            <person name="Courtney L."/>
            <person name="Fronick C."/>
            <person name="O'Laughlin M."/>
            <person name="Godfrey J."/>
            <person name="Wilson R.M."/>
            <person name="Miner T."/>
            <person name="Farmer C."/>
            <person name="Delehaunty K."/>
            <person name="Cordes M."/>
            <person name="Minx P."/>
            <person name="Tomlinson C."/>
            <person name="Chen J."/>
            <person name="Wollam A."/>
            <person name="Pepin K.H."/>
            <person name="Bhonagiri V."/>
            <person name="Zhang X."/>
            <person name="Warren W."/>
            <person name="Mitreva M."/>
            <person name="Mardis E.R."/>
            <person name="Wilson R.K."/>
        </authorList>
    </citation>
    <scope>NUCLEOTIDE SEQUENCE [LARGE SCALE GENOMIC DNA]</scope>
    <source>
        <strain evidence="1 2">ATCC 27803</strain>
    </source>
</reference>
<dbReference type="OrthoDB" id="9758243at2"/>
<dbReference type="HOGENOM" id="CLU_3061727_0_0_9"/>
<proteinExistence type="predicted"/>
<evidence type="ECO:0000313" key="1">
    <source>
        <dbReference type="EMBL" id="ERK46316.1"/>
    </source>
</evidence>
<gene>
    <name evidence="1" type="ORF">HMPREF0367_00667</name>
</gene>
<evidence type="ECO:0000313" key="2">
    <source>
        <dbReference type="Proteomes" id="UP000016658"/>
    </source>
</evidence>
<dbReference type="EMBL" id="AWVI01000030">
    <property type="protein sequence ID" value="ERK46316.1"/>
    <property type="molecule type" value="Genomic_DNA"/>
</dbReference>
<name>U2PQA3_9FIRM</name>
<comment type="caution">
    <text evidence="1">The sequence shown here is derived from an EMBL/GenBank/DDBJ whole genome shotgun (WGS) entry which is preliminary data.</text>
</comment>
<dbReference type="AlphaFoldDB" id="U2PQA3"/>